<reference evidence="2" key="2">
    <citation type="submission" date="2020-09" db="EMBL/GenBank/DDBJ databases">
        <authorList>
            <person name="Sun Q."/>
            <person name="Zhou Y."/>
        </authorList>
    </citation>
    <scope>NUCLEOTIDE SEQUENCE</scope>
    <source>
        <strain evidence="2">CGMCC 1.3617</strain>
    </source>
</reference>
<evidence type="ECO:0000313" key="3">
    <source>
        <dbReference type="Proteomes" id="UP000661507"/>
    </source>
</evidence>
<dbReference type="EMBL" id="BMKW01000014">
    <property type="protein sequence ID" value="GGJ35516.1"/>
    <property type="molecule type" value="Genomic_DNA"/>
</dbReference>
<accession>A0A917L1N3</accession>
<evidence type="ECO:0000256" key="1">
    <source>
        <dbReference type="SAM" id="MobiDB-lite"/>
    </source>
</evidence>
<gene>
    <name evidence="2" type="ORF">GCM10011320_49080</name>
</gene>
<feature type="region of interest" description="Disordered" evidence="1">
    <location>
        <begin position="80"/>
        <end position="133"/>
    </location>
</feature>
<evidence type="ECO:0000313" key="2">
    <source>
        <dbReference type="EMBL" id="GGJ35516.1"/>
    </source>
</evidence>
<keyword evidence="3" id="KW-1185">Reference proteome</keyword>
<protein>
    <submittedName>
        <fullName evidence="2">Uncharacterized protein</fullName>
    </submittedName>
</protein>
<comment type="caution">
    <text evidence="2">The sequence shown here is derived from an EMBL/GenBank/DDBJ whole genome shotgun (WGS) entry which is preliminary data.</text>
</comment>
<dbReference type="Proteomes" id="UP000661507">
    <property type="component" value="Unassembled WGS sequence"/>
</dbReference>
<organism evidence="2 3">
    <name type="scientific">Neoroseomonas lacus</name>
    <dbReference type="NCBI Taxonomy" id="287609"/>
    <lineage>
        <taxon>Bacteria</taxon>
        <taxon>Pseudomonadati</taxon>
        <taxon>Pseudomonadota</taxon>
        <taxon>Alphaproteobacteria</taxon>
        <taxon>Acetobacterales</taxon>
        <taxon>Acetobacteraceae</taxon>
        <taxon>Neoroseomonas</taxon>
    </lineage>
</organism>
<name>A0A917L1N3_9PROT</name>
<sequence length="159" mass="16831">MTRLPDTQRIILSQASQRDDQLAIPPERLPAAARQTVAKSLIKQALVSDEHASAHSARDLWQTDGRTWLLRITEAGLRAIGVEPSEGAAGPLDDATGTRGGNQPNDDEAQEPAASSDSGPQPDAALHPAASLGESQAAFPAPLPCAVATMPLRRFSRRL</sequence>
<reference evidence="2" key="1">
    <citation type="journal article" date="2014" name="Int. J. Syst. Evol. Microbiol.">
        <title>Complete genome sequence of Corynebacterium casei LMG S-19264T (=DSM 44701T), isolated from a smear-ripened cheese.</title>
        <authorList>
            <consortium name="US DOE Joint Genome Institute (JGI-PGF)"/>
            <person name="Walter F."/>
            <person name="Albersmeier A."/>
            <person name="Kalinowski J."/>
            <person name="Ruckert C."/>
        </authorList>
    </citation>
    <scope>NUCLEOTIDE SEQUENCE</scope>
    <source>
        <strain evidence="2">CGMCC 1.3617</strain>
    </source>
</reference>
<proteinExistence type="predicted"/>
<dbReference type="AlphaFoldDB" id="A0A917L1N3"/>